<dbReference type="Gene3D" id="3.40.30.10">
    <property type="entry name" value="Glutaredoxin"/>
    <property type="match status" value="1"/>
</dbReference>
<protein>
    <submittedName>
        <fullName evidence="3">Glutaredoxin</fullName>
    </submittedName>
</protein>
<proteinExistence type="predicted"/>
<dbReference type="PANTHER" id="PTHR34386">
    <property type="entry name" value="GLUTAREDOXIN"/>
    <property type="match status" value="1"/>
</dbReference>
<reference evidence="4" key="1">
    <citation type="submission" date="2016-10" db="EMBL/GenBank/DDBJ databases">
        <authorList>
            <person name="Varghese N."/>
            <person name="Submissions S."/>
        </authorList>
    </citation>
    <scope>NUCLEOTIDE SEQUENCE [LARGE SCALE GENOMIC DNA]</scope>
    <source>
        <strain evidence="4">DSM 26382</strain>
    </source>
</reference>
<dbReference type="GO" id="GO:0045454">
    <property type="term" value="P:cell redox homeostasis"/>
    <property type="evidence" value="ECO:0007669"/>
    <property type="project" value="TreeGrafter"/>
</dbReference>
<dbReference type="InterPro" id="IPR002109">
    <property type="entry name" value="Glutaredoxin"/>
</dbReference>
<accession>A0A1G6S090</accession>
<dbReference type="CDD" id="cd02976">
    <property type="entry name" value="NrdH"/>
    <property type="match status" value="1"/>
</dbReference>
<dbReference type="Proteomes" id="UP000199467">
    <property type="component" value="Unassembled WGS sequence"/>
</dbReference>
<dbReference type="SUPFAM" id="SSF52833">
    <property type="entry name" value="Thioredoxin-like"/>
    <property type="match status" value="1"/>
</dbReference>
<evidence type="ECO:0000313" key="3">
    <source>
        <dbReference type="EMBL" id="SDD09587.1"/>
    </source>
</evidence>
<dbReference type="Pfam" id="PF13511">
    <property type="entry name" value="DUF4124"/>
    <property type="match status" value="1"/>
</dbReference>
<dbReference type="PANTHER" id="PTHR34386:SF1">
    <property type="entry name" value="GLUTAREDOXIN-LIKE PROTEIN NRDH"/>
    <property type="match status" value="1"/>
</dbReference>
<dbReference type="InterPro" id="IPR036249">
    <property type="entry name" value="Thioredoxin-like_sf"/>
</dbReference>
<dbReference type="AlphaFoldDB" id="A0A1G6S090"/>
<evidence type="ECO:0000259" key="2">
    <source>
        <dbReference type="Pfam" id="PF13511"/>
    </source>
</evidence>
<name>A0A1G6S090_9GAMM</name>
<dbReference type="InterPro" id="IPR051548">
    <property type="entry name" value="Grx-like_ET"/>
</dbReference>
<evidence type="ECO:0000259" key="1">
    <source>
        <dbReference type="Pfam" id="PF00462"/>
    </source>
</evidence>
<dbReference type="EMBL" id="FMZQ01000010">
    <property type="protein sequence ID" value="SDD09587.1"/>
    <property type="molecule type" value="Genomic_DNA"/>
</dbReference>
<keyword evidence="4" id="KW-1185">Reference proteome</keyword>
<feature type="domain" description="DUF4124" evidence="2">
    <location>
        <begin position="13"/>
        <end position="52"/>
    </location>
</feature>
<dbReference type="Pfam" id="PF00462">
    <property type="entry name" value="Glutaredoxin"/>
    <property type="match status" value="1"/>
</dbReference>
<organism evidence="3 4">
    <name type="scientific">Ectopseudomonas chengduensis</name>
    <dbReference type="NCBI Taxonomy" id="489632"/>
    <lineage>
        <taxon>Bacteria</taxon>
        <taxon>Pseudomonadati</taxon>
        <taxon>Pseudomonadota</taxon>
        <taxon>Gammaproteobacteria</taxon>
        <taxon>Pseudomonadales</taxon>
        <taxon>Pseudomonadaceae</taxon>
        <taxon>Ectopseudomonas</taxon>
    </lineage>
</organism>
<dbReference type="GO" id="GO:0009055">
    <property type="term" value="F:electron transfer activity"/>
    <property type="evidence" value="ECO:0007669"/>
    <property type="project" value="TreeGrafter"/>
</dbReference>
<dbReference type="PROSITE" id="PS51354">
    <property type="entry name" value="GLUTAREDOXIN_2"/>
    <property type="match status" value="1"/>
</dbReference>
<gene>
    <name evidence="3" type="ORF">SAMN05216576_110200</name>
</gene>
<feature type="domain" description="Glutaredoxin" evidence="1">
    <location>
        <begin position="76"/>
        <end position="132"/>
    </location>
</feature>
<sequence length="147" mass="16629">MEAARVIRLILALIAILPLICFAEIYKWTDESGRVHFGDKPKDKDQAEQLSLKINSYESVSYESFTPAQSATSQRVIMYSAAWCGYCKQARQYFRRSGISFVEYDIEKNQNARRAYDAIGGNGVPVILVGNKRLNGFTVANFQSIYP</sequence>
<evidence type="ECO:0000313" key="4">
    <source>
        <dbReference type="Proteomes" id="UP000199467"/>
    </source>
</evidence>
<dbReference type="InterPro" id="IPR025392">
    <property type="entry name" value="DUF4124"/>
</dbReference>